<dbReference type="PANTHER" id="PTHR11564">
    <property type="entry name" value="SIGNAL RECOGNITION PARTICLE 54K PROTEIN SRP54"/>
    <property type="match status" value="1"/>
</dbReference>
<feature type="domain" description="Signal recognition particle SRP54 helical bundle" evidence="14">
    <location>
        <begin position="1"/>
        <end position="86"/>
    </location>
</feature>
<evidence type="ECO:0000313" key="16">
    <source>
        <dbReference type="Proteomes" id="UP000220251"/>
    </source>
</evidence>
<evidence type="ECO:0000259" key="12">
    <source>
        <dbReference type="SMART" id="SM00382"/>
    </source>
</evidence>
<dbReference type="SUPFAM" id="SSF47446">
    <property type="entry name" value="Signal peptide-binding domain"/>
    <property type="match status" value="1"/>
</dbReference>
<dbReference type="EC" id="3.6.5.4" evidence="10"/>
<keyword evidence="8 10" id="KW-0687">Ribonucleoprotein</keyword>
<dbReference type="Gene3D" id="3.40.50.300">
    <property type="entry name" value="P-loop containing nucleotide triphosphate hydrolases"/>
    <property type="match status" value="1"/>
</dbReference>
<comment type="domain">
    <text evidence="10">Composed of three domains: the N-terminal N domain, which is responsible for interactions with the ribosome, the central G domain, which binds GTP, and the C-terminal M domain, which binds the RNA and the signal sequence of the RNC.</text>
</comment>
<dbReference type="Pfam" id="PF02978">
    <property type="entry name" value="SRP_SPB"/>
    <property type="match status" value="1"/>
</dbReference>
<feature type="binding site" evidence="10">
    <location>
        <begin position="106"/>
        <end position="113"/>
    </location>
    <ligand>
        <name>GTP</name>
        <dbReference type="ChEBI" id="CHEBI:37565"/>
    </ligand>
</feature>
<dbReference type="SUPFAM" id="SSF47364">
    <property type="entry name" value="Domain of the SRP/SRP receptor G-proteins"/>
    <property type="match status" value="1"/>
</dbReference>
<dbReference type="GO" id="GO:0003924">
    <property type="term" value="F:GTPase activity"/>
    <property type="evidence" value="ECO:0007669"/>
    <property type="project" value="UniProtKB-UniRule"/>
</dbReference>
<keyword evidence="3 10" id="KW-0547">Nucleotide-binding</keyword>
<dbReference type="GO" id="GO:0008312">
    <property type="term" value="F:7S RNA binding"/>
    <property type="evidence" value="ECO:0007669"/>
    <property type="project" value="InterPro"/>
</dbReference>
<dbReference type="Gene3D" id="1.20.120.140">
    <property type="entry name" value="Signal recognition particle SRP54, nucleotide-binding domain"/>
    <property type="match status" value="1"/>
</dbReference>
<evidence type="ECO:0000259" key="13">
    <source>
        <dbReference type="SMART" id="SM00962"/>
    </source>
</evidence>
<gene>
    <name evidence="10 15" type="primary">ffh</name>
    <name evidence="15" type="ORF">ELAC_2140</name>
</gene>
<dbReference type="CDD" id="cd18539">
    <property type="entry name" value="SRP_G"/>
    <property type="match status" value="1"/>
</dbReference>
<dbReference type="PANTHER" id="PTHR11564:SF5">
    <property type="entry name" value="SIGNAL RECOGNITION PARTICLE SUBUNIT SRP54"/>
    <property type="match status" value="1"/>
</dbReference>
<feature type="domain" description="AAA+ ATPase" evidence="12">
    <location>
        <begin position="98"/>
        <end position="247"/>
    </location>
</feature>
<name>A0A0H5DRW4_9BACT</name>
<accession>A0A0H5DRW4</accession>
<dbReference type="InterPro" id="IPR000897">
    <property type="entry name" value="SRP54_GTPase_dom"/>
</dbReference>
<organism evidence="15 16">
    <name type="scientific">Estrella lausannensis</name>
    <dbReference type="NCBI Taxonomy" id="483423"/>
    <lineage>
        <taxon>Bacteria</taxon>
        <taxon>Pseudomonadati</taxon>
        <taxon>Chlamydiota</taxon>
        <taxon>Chlamydiia</taxon>
        <taxon>Parachlamydiales</taxon>
        <taxon>Candidatus Criblamydiaceae</taxon>
        <taxon>Estrella</taxon>
    </lineage>
</organism>
<evidence type="ECO:0000256" key="5">
    <source>
        <dbReference type="ARBA" id="ARBA00022884"/>
    </source>
</evidence>
<keyword evidence="2 10" id="KW-0963">Cytoplasm</keyword>
<evidence type="ECO:0000256" key="6">
    <source>
        <dbReference type="ARBA" id="ARBA00023134"/>
    </source>
</evidence>
<dbReference type="SMART" id="SM00963">
    <property type="entry name" value="SRP54_N"/>
    <property type="match status" value="1"/>
</dbReference>
<comment type="similarity">
    <text evidence="1 10">Belongs to the GTP-binding SRP family. SRP54 subfamily.</text>
</comment>
<protein>
    <recommendedName>
        <fullName evidence="10">Signal recognition particle protein</fullName>
        <ecNumber evidence="10">3.6.5.4</ecNumber>
    </recommendedName>
    <alternativeName>
        <fullName evidence="10">Fifty-four homolog</fullName>
    </alternativeName>
</protein>
<reference evidence="16" key="1">
    <citation type="submission" date="2015-06" db="EMBL/GenBank/DDBJ databases">
        <authorList>
            <person name="Bertelli C."/>
        </authorList>
    </citation>
    <scope>NUCLEOTIDE SEQUENCE [LARGE SCALE GENOMIC DNA]</scope>
    <source>
        <strain evidence="16">CRIB-30</strain>
    </source>
</reference>
<evidence type="ECO:0000313" key="15">
    <source>
        <dbReference type="EMBL" id="CRX39461.1"/>
    </source>
</evidence>
<dbReference type="InterPro" id="IPR003593">
    <property type="entry name" value="AAA+_ATPase"/>
</dbReference>
<dbReference type="SMART" id="SM00382">
    <property type="entry name" value="AAA"/>
    <property type="match status" value="1"/>
</dbReference>
<dbReference type="InterPro" id="IPR004780">
    <property type="entry name" value="SRP"/>
</dbReference>
<comment type="subunit">
    <text evidence="10">Part of the signal recognition particle protein translocation system, which is composed of SRP and FtsY.</text>
</comment>
<evidence type="ECO:0000256" key="10">
    <source>
        <dbReference type="HAMAP-Rule" id="MF_00306"/>
    </source>
</evidence>
<evidence type="ECO:0000256" key="2">
    <source>
        <dbReference type="ARBA" id="ARBA00022490"/>
    </source>
</evidence>
<dbReference type="RefSeq" id="WP_098039327.1">
    <property type="nucleotide sequence ID" value="NZ_CWGJ01000028.1"/>
</dbReference>
<comment type="caution">
    <text evidence="10">Lacks conserved residue(s) required for the propagation of feature annotation.</text>
</comment>
<keyword evidence="16" id="KW-1185">Reference proteome</keyword>
<keyword evidence="4 10" id="KW-0378">Hydrolase</keyword>
<dbReference type="EMBL" id="CWGJ01000028">
    <property type="protein sequence ID" value="CRX39461.1"/>
    <property type="molecule type" value="Genomic_DNA"/>
</dbReference>
<dbReference type="InterPro" id="IPR036225">
    <property type="entry name" value="SRP/SRP_N"/>
</dbReference>
<comment type="function">
    <text evidence="10">Involved in targeting and insertion of nascent membrane proteins into the cytoplasmic membrane. Binds to the hydrophobic signal sequence of the ribosome-nascent chain (RNC) as it emerges from the ribosomes. The SRP-RNC complex is then targeted to the cytoplasmic membrane where it interacts with the SRP receptor FtsY.</text>
</comment>
<evidence type="ECO:0000259" key="14">
    <source>
        <dbReference type="SMART" id="SM00963"/>
    </source>
</evidence>
<evidence type="ECO:0000256" key="7">
    <source>
        <dbReference type="ARBA" id="ARBA00023135"/>
    </source>
</evidence>
<keyword evidence="6 10" id="KW-0342">GTP-binding</keyword>
<feature type="coiled-coil region" evidence="11">
    <location>
        <begin position="304"/>
        <end position="336"/>
    </location>
</feature>
<dbReference type="HAMAP" id="MF_00306">
    <property type="entry name" value="SRP54"/>
    <property type="match status" value="1"/>
</dbReference>
<sequence length="442" mass="48787">MLGVLTEKMQTLLSKIGGKGRLTEENVQDAIRDVRMALLEADVNYAVVKTLVQRVKEKALGDEVIKSVTPAQQFVKVVHDELVRLMGEGESTLALKSKPSVIMMCGLQGSGKTTSSAKLARYLKKAGECRSPMLVACDLQRPAAVEQLKTLGEAIGVPVFSVPGQMSPLDVARKALAEAKEKKHDVVIVDTAGRLHLDAELMKELVALREFLNPDEVLFVANATLGQDAVNVAAEFDKQVQMTGTILTMLDGSTRGGAAISIREVTGKPLKFEGVGEKTEDLQVFSPASMADRILGMGDTINLVKKAKEHIDEEEAKKLEEKIRSATFTYEDYLKQIQMVKKMGSFKSLFSMLPGASALKDLNIDDKEFMKVEAMIHSMTPKERRLDDELTVPRRKRVARGSGTKIDDVNRLEKSFKQARKFFKNMPNMKQLQKMMGGSLWG</sequence>
<keyword evidence="11" id="KW-0175">Coiled coil</keyword>
<evidence type="ECO:0000256" key="11">
    <source>
        <dbReference type="SAM" id="Coils"/>
    </source>
</evidence>
<evidence type="ECO:0000256" key="1">
    <source>
        <dbReference type="ARBA" id="ARBA00005450"/>
    </source>
</evidence>
<dbReference type="AlphaFoldDB" id="A0A0H5DRW4"/>
<dbReference type="Gene3D" id="1.10.260.30">
    <property type="entry name" value="Signal recognition particle, SRP54 subunit, M-domain"/>
    <property type="match status" value="1"/>
</dbReference>
<dbReference type="Pfam" id="PF02881">
    <property type="entry name" value="SRP54_N"/>
    <property type="match status" value="1"/>
</dbReference>
<comment type="catalytic activity">
    <reaction evidence="9 10">
        <text>GTP + H2O = GDP + phosphate + H(+)</text>
        <dbReference type="Rhea" id="RHEA:19669"/>
        <dbReference type="ChEBI" id="CHEBI:15377"/>
        <dbReference type="ChEBI" id="CHEBI:15378"/>
        <dbReference type="ChEBI" id="CHEBI:37565"/>
        <dbReference type="ChEBI" id="CHEBI:43474"/>
        <dbReference type="ChEBI" id="CHEBI:58189"/>
        <dbReference type="EC" id="3.6.5.4"/>
    </reaction>
</comment>
<dbReference type="InterPro" id="IPR036891">
    <property type="entry name" value="Signal_recog_part_SRP54_M_sf"/>
</dbReference>
<dbReference type="OrthoDB" id="9804720at2"/>
<evidence type="ECO:0000256" key="3">
    <source>
        <dbReference type="ARBA" id="ARBA00022741"/>
    </source>
</evidence>
<evidence type="ECO:0000256" key="9">
    <source>
        <dbReference type="ARBA" id="ARBA00048027"/>
    </source>
</evidence>
<dbReference type="GO" id="GO:0005525">
    <property type="term" value="F:GTP binding"/>
    <property type="evidence" value="ECO:0007669"/>
    <property type="project" value="UniProtKB-UniRule"/>
</dbReference>
<keyword evidence="7 10" id="KW-0733">Signal recognition particle</keyword>
<dbReference type="SMART" id="SM00962">
    <property type="entry name" value="SRP54"/>
    <property type="match status" value="1"/>
</dbReference>
<dbReference type="Pfam" id="PF00448">
    <property type="entry name" value="SRP54"/>
    <property type="match status" value="1"/>
</dbReference>
<dbReference type="InterPro" id="IPR022941">
    <property type="entry name" value="SRP54"/>
</dbReference>
<evidence type="ECO:0000256" key="8">
    <source>
        <dbReference type="ARBA" id="ARBA00023274"/>
    </source>
</evidence>
<dbReference type="InterPro" id="IPR042101">
    <property type="entry name" value="SRP54_N_sf"/>
</dbReference>
<dbReference type="NCBIfam" id="TIGR00959">
    <property type="entry name" value="ffh"/>
    <property type="match status" value="1"/>
</dbReference>
<dbReference type="GO" id="GO:0048500">
    <property type="term" value="C:signal recognition particle"/>
    <property type="evidence" value="ECO:0007669"/>
    <property type="project" value="UniProtKB-UniRule"/>
</dbReference>
<keyword evidence="5 10" id="KW-0694">RNA-binding</keyword>
<dbReference type="InterPro" id="IPR004125">
    <property type="entry name" value="Signal_recog_particle_SRP54_M"/>
</dbReference>
<dbReference type="InterPro" id="IPR013822">
    <property type="entry name" value="Signal_recog_particl_SRP54_hlx"/>
</dbReference>
<dbReference type="SUPFAM" id="SSF52540">
    <property type="entry name" value="P-loop containing nucleoside triphosphate hydrolases"/>
    <property type="match status" value="1"/>
</dbReference>
<feature type="binding site" evidence="10">
    <location>
        <begin position="190"/>
        <end position="194"/>
    </location>
    <ligand>
        <name>GTP</name>
        <dbReference type="ChEBI" id="CHEBI:37565"/>
    </ligand>
</feature>
<proteinExistence type="inferred from homology"/>
<dbReference type="InterPro" id="IPR027417">
    <property type="entry name" value="P-loop_NTPase"/>
</dbReference>
<dbReference type="GO" id="GO:0006614">
    <property type="term" value="P:SRP-dependent cotranslational protein targeting to membrane"/>
    <property type="evidence" value="ECO:0007669"/>
    <property type="project" value="InterPro"/>
</dbReference>
<comment type="subcellular location">
    <subcellularLocation>
        <location evidence="10">Cytoplasm</location>
    </subcellularLocation>
    <text evidence="10">The SRP-RNC complex is targeted to the cytoplasmic membrane.</text>
</comment>
<feature type="domain" description="SRP54-type proteins GTP-binding" evidence="13">
    <location>
        <begin position="99"/>
        <end position="296"/>
    </location>
</feature>
<dbReference type="Proteomes" id="UP000220251">
    <property type="component" value="Unassembled WGS sequence"/>
</dbReference>
<evidence type="ECO:0000256" key="4">
    <source>
        <dbReference type="ARBA" id="ARBA00022801"/>
    </source>
</evidence>